<dbReference type="InterPro" id="IPR001433">
    <property type="entry name" value="OxRdtase_FAD/NAD-bd"/>
</dbReference>
<comment type="cofactor">
    <cofactor evidence="2">
        <name>FAD</name>
        <dbReference type="ChEBI" id="CHEBI:57692"/>
    </cofactor>
</comment>
<dbReference type="EC" id="1.16.1.8" evidence="8"/>
<dbReference type="PRINTS" id="PR00371">
    <property type="entry name" value="FPNCR"/>
</dbReference>
<feature type="domain" description="FAD-binding FR-type" evidence="10">
    <location>
        <begin position="1"/>
        <end position="318"/>
    </location>
</feature>
<evidence type="ECO:0000313" key="11">
    <source>
        <dbReference type="EMBL" id="KAK7871286.1"/>
    </source>
</evidence>
<dbReference type="InterPro" id="IPR023173">
    <property type="entry name" value="NADPH_Cyt_P450_Rdtase_alpha"/>
</dbReference>
<dbReference type="PANTHER" id="PTHR19384">
    <property type="entry name" value="NITRIC OXIDE SYNTHASE-RELATED"/>
    <property type="match status" value="1"/>
</dbReference>
<dbReference type="GO" id="GO:0010181">
    <property type="term" value="F:FMN binding"/>
    <property type="evidence" value="ECO:0007669"/>
    <property type="project" value="TreeGrafter"/>
</dbReference>
<evidence type="ECO:0000256" key="2">
    <source>
        <dbReference type="ARBA" id="ARBA00001974"/>
    </source>
</evidence>
<dbReference type="Gene3D" id="2.40.30.10">
    <property type="entry name" value="Translation factors"/>
    <property type="match status" value="1"/>
</dbReference>
<reference evidence="11 12" key="1">
    <citation type="submission" date="2024-03" db="EMBL/GenBank/DDBJ databases">
        <title>The genome assembly and annotation of the cricket Gryllus longicercus Weissman &amp; Gray.</title>
        <authorList>
            <person name="Szrajer S."/>
            <person name="Gray D."/>
            <person name="Ylla G."/>
        </authorList>
    </citation>
    <scope>NUCLEOTIDE SEQUENCE [LARGE SCALE GENOMIC DNA]</scope>
    <source>
        <strain evidence="11">DAG 2021-001</strain>
        <tissue evidence="11">Whole body minus gut</tissue>
    </source>
</reference>
<dbReference type="InterPro" id="IPR001709">
    <property type="entry name" value="Flavoprot_Pyr_Nucl_cyt_Rdtase"/>
</dbReference>
<dbReference type="Gene3D" id="1.20.990.10">
    <property type="entry name" value="NADPH-cytochrome p450 Reductase, Chain A, domain 3"/>
    <property type="match status" value="1"/>
</dbReference>
<dbReference type="InterPro" id="IPR039261">
    <property type="entry name" value="FNR_nucleotide-bd"/>
</dbReference>
<dbReference type="EMBL" id="JAZDUA010000041">
    <property type="protein sequence ID" value="KAK7871286.1"/>
    <property type="molecule type" value="Genomic_DNA"/>
</dbReference>
<dbReference type="SUPFAM" id="SSF52343">
    <property type="entry name" value="Ferredoxin reductase-like, C-terminal NADP-linked domain"/>
    <property type="match status" value="1"/>
</dbReference>
<sequence>MEFTYDRVKYRELLRTKSNLGDIQLTLPRVPPSVLDIDIRDEEITPPTDVQNGCSFPLCTSSVFEGQISEANYMTLGDDVKKVISCYIHVKDLDVSFKPGDAIAILPCNLDTEVEKFAVYLKVKDVLNKKCSINIQTSVKKKSNFQHIPTITSLNYVLKYCVDIRSVPKKAMLLILSECASDSFEKRCLQELCSREGSALYNTHILEPGATIQDVLASFPSCQPPLGRILELLPRLLPRPYSIASSPLISPHSVRIVLSVVEQPVKGLCSGWLHDVLAPLLGTCKEPLEKQMGELSLKPKQTVLVPVSFRRTHNFNLPDDLSVPLILIGPGTGIAPFIGFLQHRSAQKKTLHNVSFGEIWLFYGCRYSDRDFLFRSDIYKFMEEGILSRFFISFSRETTNNGVKYVQDNIKKHAQIFIQKILEERAMIYVCGDGKNMATDVWKTIVHLISSEKGIPEEEALSLLLNMQEKGTYKQDIWL</sequence>
<dbReference type="Proteomes" id="UP001378592">
    <property type="component" value="Unassembled WGS sequence"/>
</dbReference>
<accession>A0AAN9VYW4</accession>
<dbReference type="FunFam" id="1.20.990.10:FF:000007">
    <property type="entry name" value="Methionine synthase reductase"/>
    <property type="match status" value="1"/>
</dbReference>
<keyword evidence="3" id="KW-0285">Flavoprotein</keyword>
<comment type="caution">
    <text evidence="11">The sequence shown here is derived from an EMBL/GenBank/DDBJ whole genome shotgun (WGS) entry which is preliminary data.</text>
</comment>
<dbReference type="GO" id="GO:0050667">
    <property type="term" value="P:homocysteine metabolic process"/>
    <property type="evidence" value="ECO:0007669"/>
    <property type="project" value="TreeGrafter"/>
</dbReference>
<evidence type="ECO:0000256" key="4">
    <source>
        <dbReference type="ARBA" id="ARBA00022643"/>
    </source>
</evidence>
<evidence type="ECO:0000313" key="12">
    <source>
        <dbReference type="Proteomes" id="UP001378592"/>
    </source>
</evidence>
<evidence type="ECO:0000259" key="10">
    <source>
        <dbReference type="PROSITE" id="PS51384"/>
    </source>
</evidence>
<dbReference type="GO" id="GO:0005829">
    <property type="term" value="C:cytosol"/>
    <property type="evidence" value="ECO:0007669"/>
    <property type="project" value="TreeGrafter"/>
</dbReference>
<evidence type="ECO:0000256" key="7">
    <source>
        <dbReference type="ARBA" id="ARBA00023002"/>
    </source>
</evidence>
<dbReference type="PANTHER" id="PTHR19384:SF84">
    <property type="entry name" value="METHIONINE SYNTHASE REDUCTASE"/>
    <property type="match status" value="1"/>
</dbReference>
<keyword evidence="6" id="KW-0521">NADP</keyword>
<gene>
    <name evidence="11" type="ORF">R5R35_007566</name>
</gene>
<dbReference type="GO" id="GO:0009086">
    <property type="term" value="P:methionine biosynthetic process"/>
    <property type="evidence" value="ECO:0007669"/>
    <property type="project" value="TreeGrafter"/>
</dbReference>
<organism evidence="11 12">
    <name type="scientific">Gryllus longicercus</name>
    <dbReference type="NCBI Taxonomy" id="2509291"/>
    <lineage>
        <taxon>Eukaryota</taxon>
        <taxon>Metazoa</taxon>
        <taxon>Ecdysozoa</taxon>
        <taxon>Arthropoda</taxon>
        <taxon>Hexapoda</taxon>
        <taxon>Insecta</taxon>
        <taxon>Pterygota</taxon>
        <taxon>Neoptera</taxon>
        <taxon>Polyneoptera</taxon>
        <taxon>Orthoptera</taxon>
        <taxon>Ensifera</taxon>
        <taxon>Gryllidea</taxon>
        <taxon>Grylloidea</taxon>
        <taxon>Gryllidae</taxon>
        <taxon>Gryllinae</taxon>
        <taxon>Gryllus</taxon>
    </lineage>
</organism>
<evidence type="ECO:0000256" key="1">
    <source>
        <dbReference type="ARBA" id="ARBA00001917"/>
    </source>
</evidence>
<dbReference type="InterPro" id="IPR003097">
    <property type="entry name" value="CysJ-like_FAD-binding"/>
</dbReference>
<keyword evidence="5" id="KW-0274">FAD</keyword>
<keyword evidence="4" id="KW-0288">FMN</keyword>
<dbReference type="GO" id="GO:0030586">
    <property type="term" value="F:[methionine synthase] reductase (NADPH) activity"/>
    <property type="evidence" value="ECO:0007669"/>
    <property type="project" value="UniProtKB-EC"/>
</dbReference>
<dbReference type="FunFam" id="3.40.50.80:FF:000018">
    <property type="entry name" value="NADPH--cytochrome P450 reductase"/>
    <property type="match status" value="1"/>
</dbReference>
<dbReference type="Pfam" id="PF00667">
    <property type="entry name" value="FAD_binding_1"/>
    <property type="match status" value="1"/>
</dbReference>
<name>A0AAN9VYW4_9ORTH</name>
<evidence type="ECO:0000256" key="9">
    <source>
        <dbReference type="ARBA" id="ARBA00040659"/>
    </source>
</evidence>
<dbReference type="GO" id="GO:0050660">
    <property type="term" value="F:flavin adenine dinucleotide binding"/>
    <property type="evidence" value="ECO:0007669"/>
    <property type="project" value="TreeGrafter"/>
</dbReference>
<dbReference type="PROSITE" id="PS51384">
    <property type="entry name" value="FAD_FR"/>
    <property type="match status" value="1"/>
</dbReference>
<dbReference type="Pfam" id="PF00175">
    <property type="entry name" value="NAD_binding_1"/>
    <property type="match status" value="1"/>
</dbReference>
<keyword evidence="12" id="KW-1185">Reference proteome</keyword>
<dbReference type="InterPro" id="IPR017927">
    <property type="entry name" value="FAD-bd_FR_type"/>
</dbReference>
<evidence type="ECO:0000256" key="6">
    <source>
        <dbReference type="ARBA" id="ARBA00022857"/>
    </source>
</evidence>
<proteinExistence type="predicted"/>
<dbReference type="AlphaFoldDB" id="A0AAN9VYW4"/>
<keyword evidence="7" id="KW-0560">Oxidoreductase</keyword>
<comment type="cofactor">
    <cofactor evidence="1">
        <name>FMN</name>
        <dbReference type="ChEBI" id="CHEBI:58210"/>
    </cofactor>
</comment>
<dbReference type="SUPFAM" id="SSF63380">
    <property type="entry name" value="Riboflavin synthase domain-like"/>
    <property type="match status" value="1"/>
</dbReference>
<evidence type="ECO:0000256" key="3">
    <source>
        <dbReference type="ARBA" id="ARBA00022630"/>
    </source>
</evidence>
<evidence type="ECO:0000256" key="5">
    <source>
        <dbReference type="ARBA" id="ARBA00022827"/>
    </source>
</evidence>
<dbReference type="Gene3D" id="3.40.50.80">
    <property type="entry name" value="Nucleotide-binding domain of ferredoxin-NADP reductase (FNR) module"/>
    <property type="match status" value="1"/>
</dbReference>
<protein>
    <recommendedName>
        <fullName evidence="9">Methionine synthase reductase</fullName>
        <ecNumber evidence="8">1.16.1.8</ecNumber>
    </recommendedName>
</protein>
<evidence type="ECO:0000256" key="8">
    <source>
        <dbReference type="ARBA" id="ARBA00039088"/>
    </source>
</evidence>
<dbReference type="InterPro" id="IPR017938">
    <property type="entry name" value="Riboflavin_synthase-like_b-brl"/>
</dbReference>